<dbReference type="Proteomes" id="UP001617669">
    <property type="component" value="Unassembled WGS sequence"/>
</dbReference>
<evidence type="ECO:0000313" key="3">
    <source>
        <dbReference type="Proteomes" id="UP001617669"/>
    </source>
</evidence>
<evidence type="ECO:0000256" key="1">
    <source>
        <dbReference type="SAM" id="Phobius"/>
    </source>
</evidence>
<keyword evidence="1" id="KW-1133">Transmembrane helix</keyword>
<dbReference type="EMBL" id="JBIWXY010000002">
    <property type="protein sequence ID" value="MFJ5446885.1"/>
    <property type="molecule type" value="Genomic_DNA"/>
</dbReference>
<name>A0ABW8GS71_9PROT</name>
<gene>
    <name evidence="2" type="ORF">ACIKP9_11645</name>
</gene>
<keyword evidence="3" id="KW-1185">Reference proteome</keyword>
<accession>A0ABW8GS71</accession>
<evidence type="ECO:0008006" key="4">
    <source>
        <dbReference type="Google" id="ProtNLM"/>
    </source>
</evidence>
<keyword evidence="1" id="KW-0812">Transmembrane</keyword>
<organism evidence="2 3">
    <name type="scientific">Methylobacillus methanolivorans</name>
    <dbReference type="NCBI Taxonomy" id="1848927"/>
    <lineage>
        <taxon>Bacteria</taxon>
        <taxon>Pseudomonadati</taxon>
        <taxon>Pseudomonadota</taxon>
        <taxon>Betaproteobacteria</taxon>
        <taxon>Nitrosomonadales</taxon>
        <taxon>Methylophilaceae</taxon>
        <taxon>Methylobacillus</taxon>
    </lineage>
</organism>
<dbReference type="RefSeq" id="WP_400882993.1">
    <property type="nucleotide sequence ID" value="NZ_JBIWXY010000002.1"/>
</dbReference>
<sequence>MKRSLDLQHLQWLVRRVQYRLGWQGIALVAVLLTTVYLLVAGLLPLQNELMQLRQNVAAQEATFSLNPQPQRQPESSPEQTLAQELAEFDTRFPDIQRLPDELGVLFRLAEGHGLPVVKGEYSLTEKRQGNLRRFEASVPVNGSYQEVKALVLDILDALPNVALAELGFERGEAVEAEIKTRLRLVFFIRKRAV</sequence>
<reference evidence="2 3" key="1">
    <citation type="submission" date="2024-11" db="EMBL/GenBank/DDBJ databases">
        <authorList>
            <person name="Kaparullina E.N."/>
            <person name="Delegan Y.A."/>
            <person name="Doronina N.V."/>
        </authorList>
    </citation>
    <scope>NUCLEOTIDE SEQUENCE [LARGE SCALE GENOMIC DNA]</scope>
    <source>
        <strain evidence="2 3">7sh_L</strain>
    </source>
</reference>
<feature type="transmembrane region" description="Helical" evidence="1">
    <location>
        <begin position="21"/>
        <end position="46"/>
    </location>
</feature>
<evidence type="ECO:0000313" key="2">
    <source>
        <dbReference type="EMBL" id="MFJ5446885.1"/>
    </source>
</evidence>
<comment type="caution">
    <text evidence="2">The sequence shown here is derived from an EMBL/GenBank/DDBJ whole genome shotgun (WGS) entry which is preliminary data.</text>
</comment>
<proteinExistence type="predicted"/>
<protein>
    <recommendedName>
        <fullName evidence="4">Pilus assembly protein PilO</fullName>
    </recommendedName>
</protein>
<keyword evidence="1" id="KW-0472">Membrane</keyword>